<gene>
    <name evidence="1" type="ORF">TWF481_005445</name>
</gene>
<keyword evidence="2" id="KW-1185">Reference proteome</keyword>
<protein>
    <submittedName>
        <fullName evidence="1">Uncharacterized protein</fullName>
    </submittedName>
</protein>
<proteinExistence type="predicted"/>
<dbReference type="AlphaFoldDB" id="A0AAV9WDQ6"/>
<organism evidence="1 2">
    <name type="scientific">Arthrobotrys musiformis</name>
    <dbReference type="NCBI Taxonomy" id="47236"/>
    <lineage>
        <taxon>Eukaryota</taxon>
        <taxon>Fungi</taxon>
        <taxon>Dikarya</taxon>
        <taxon>Ascomycota</taxon>
        <taxon>Pezizomycotina</taxon>
        <taxon>Orbiliomycetes</taxon>
        <taxon>Orbiliales</taxon>
        <taxon>Orbiliaceae</taxon>
        <taxon>Arthrobotrys</taxon>
    </lineage>
</organism>
<accession>A0AAV9WDQ6</accession>
<name>A0AAV9WDQ6_9PEZI</name>
<sequence length="111" mass="13060">MTEKSKTYFTLFERGKDDIRTKQAEVHIRRFRLYIPPVLHFMEDYPPLLESTLKQSTENIGETAENAIAKLKERAAFTKKSMQIFGKKERTQEKKDVIKKFCKEDTSPTQT</sequence>
<reference evidence="1 2" key="1">
    <citation type="submission" date="2023-08" db="EMBL/GenBank/DDBJ databases">
        <authorList>
            <person name="Palmer J.M."/>
        </authorList>
    </citation>
    <scope>NUCLEOTIDE SEQUENCE [LARGE SCALE GENOMIC DNA]</scope>
    <source>
        <strain evidence="1 2">TWF481</strain>
    </source>
</reference>
<dbReference type="EMBL" id="JAVHJL010000003">
    <property type="protein sequence ID" value="KAK6506989.1"/>
    <property type="molecule type" value="Genomic_DNA"/>
</dbReference>
<evidence type="ECO:0000313" key="1">
    <source>
        <dbReference type="EMBL" id="KAK6506989.1"/>
    </source>
</evidence>
<evidence type="ECO:0000313" key="2">
    <source>
        <dbReference type="Proteomes" id="UP001370758"/>
    </source>
</evidence>
<dbReference type="Proteomes" id="UP001370758">
    <property type="component" value="Unassembled WGS sequence"/>
</dbReference>
<comment type="caution">
    <text evidence="1">The sequence shown here is derived from an EMBL/GenBank/DDBJ whole genome shotgun (WGS) entry which is preliminary data.</text>
</comment>